<feature type="chain" id="PRO_5046109011" description="Low-complexity protein" evidence="1">
    <location>
        <begin position="30"/>
        <end position="105"/>
    </location>
</feature>
<evidence type="ECO:0000313" key="3">
    <source>
        <dbReference type="Proteomes" id="UP001193680"/>
    </source>
</evidence>
<evidence type="ECO:0008006" key="4">
    <source>
        <dbReference type="Google" id="ProtNLM"/>
    </source>
</evidence>
<organism evidence="2 3">
    <name type="scientific">Thiomicrorhabdus heinhorstiae</name>
    <dbReference type="NCBI Taxonomy" id="2748010"/>
    <lineage>
        <taxon>Bacteria</taxon>
        <taxon>Pseudomonadati</taxon>
        <taxon>Pseudomonadota</taxon>
        <taxon>Gammaproteobacteria</taxon>
        <taxon>Thiotrichales</taxon>
        <taxon>Piscirickettsiaceae</taxon>
        <taxon>Thiomicrorhabdus</taxon>
    </lineage>
</organism>
<name>A0ABS0BXP0_9GAMM</name>
<feature type="signal peptide" evidence="1">
    <location>
        <begin position="1"/>
        <end position="29"/>
    </location>
</feature>
<keyword evidence="1" id="KW-0732">Signal</keyword>
<proteinExistence type="predicted"/>
<evidence type="ECO:0000256" key="1">
    <source>
        <dbReference type="SAM" id="SignalP"/>
    </source>
</evidence>
<protein>
    <recommendedName>
        <fullName evidence="4">Low-complexity protein</fullName>
    </recommendedName>
</protein>
<accession>A0ABS0BXP0</accession>
<keyword evidence="3" id="KW-1185">Reference proteome</keyword>
<sequence length="105" mass="10399">MKAFNSITSMFAVAVFGFAMLGTVQTAAAAENPFGLSAQQDGFMLLASEKCGAGKCGAEKPAQKCGGEPAKKCGAEKPMKCGAGKCGGTPPAEKKCGAGKCGGSK</sequence>
<reference evidence="2 3" key="1">
    <citation type="submission" date="2020-11" db="EMBL/GenBank/DDBJ databases">
        <title>Sulfur oxidizing isolate from Hospital Hole Sinkhole.</title>
        <authorList>
            <person name="Scott K.M."/>
        </authorList>
    </citation>
    <scope>NUCLEOTIDE SEQUENCE [LARGE SCALE GENOMIC DNA]</scope>
    <source>
        <strain evidence="2 3">HH1</strain>
    </source>
</reference>
<evidence type="ECO:0000313" key="2">
    <source>
        <dbReference type="EMBL" id="MBF6057845.1"/>
    </source>
</evidence>
<gene>
    <name evidence="2" type="ORF">H8792_005770</name>
</gene>
<dbReference type="Proteomes" id="UP001193680">
    <property type="component" value="Unassembled WGS sequence"/>
</dbReference>
<comment type="caution">
    <text evidence="2">The sequence shown here is derived from an EMBL/GenBank/DDBJ whole genome shotgun (WGS) entry which is preliminary data.</text>
</comment>
<dbReference type="EMBL" id="JACBGI020000007">
    <property type="protein sequence ID" value="MBF6057845.1"/>
    <property type="molecule type" value="Genomic_DNA"/>
</dbReference>